<dbReference type="InterPro" id="IPR004712">
    <property type="entry name" value="Na+/H+_antiporter_fungi"/>
</dbReference>
<proteinExistence type="predicted"/>
<accession>F4RJL2</accession>
<evidence type="ECO:0000256" key="1">
    <source>
        <dbReference type="ARBA" id="ARBA00004141"/>
    </source>
</evidence>
<dbReference type="PANTHER" id="PTHR31382:SF1">
    <property type="entry name" value="SODIUM ION_PROTON EXCHANGER (EUROFUNG)"/>
    <property type="match status" value="1"/>
</dbReference>
<dbReference type="Proteomes" id="UP000001072">
    <property type="component" value="Unassembled WGS sequence"/>
</dbReference>
<sequence length="514" mass="57783">MTQIELDISIPSKVLAIFGFFLTIICLITKPIKTKLYLTDSSICTIIGIIVGPFIIQWISPLQWTSFNQSISNQITYEIMRIVIGIQVFFSGIDLPKKYVKESWKSLGFMIGPLMTLTWLIVSLIIWLILPNLNFLESMVISACIAPTDPVLANSIIKGCYAEKNVNERIRHLLSSESGANDGLGVPFMYLAIYLLRTISGTSSSGLAILDWFLEVILYEIGLGLVLGILIGFLARKAVNFAKHKDLIDHESLLIYSLGLPFFTLGVTGMMGIDDILVCFVAANSLNWDGGYANEIEKLSGHVLFHDLFDFFVSSALFIYIGTLIPWGDFNNQELGLTPSKLFLLSILILIFKRLPLVAISFKVLPELQTFKDVFFLGWFGPIGVGAVYYSQVGLREVPEEFIRIRELLIPVIMFMVFMSIFVYAISVPIIHFGGIFKDKLVSRNHIIDNRRNLNSQEDLRVDVQIDPIPNHQNKKSNSILNRRNSISDDDLRLDIEDESNANYIKSTSTTSIV</sequence>
<evidence type="ECO:0000259" key="6">
    <source>
        <dbReference type="Pfam" id="PF00999"/>
    </source>
</evidence>
<feature type="transmembrane region" description="Helical" evidence="5">
    <location>
        <begin position="412"/>
        <end position="437"/>
    </location>
</feature>
<feature type="domain" description="Cation/H+ exchanger transmembrane" evidence="6">
    <location>
        <begin position="25"/>
        <end position="431"/>
    </location>
</feature>
<feature type="transmembrane region" description="Helical" evidence="5">
    <location>
        <begin position="79"/>
        <end position="95"/>
    </location>
</feature>
<feature type="transmembrane region" description="Helical" evidence="5">
    <location>
        <begin position="12"/>
        <end position="29"/>
    </location>
</feature>
<feature type="transmembrane region" description="Helical" evidence="5">
    <location>
        <begin position="374"/>
        <end position="392"/>
    </location>
</feature>
<dbReference type="eggNOG" id="KOG4505">
    <property type="taxonomic scope" value="Eukaryota"/>
</dbReference>
<feature type="transmembrane region" description="Helical" evidence="5">
    <location>
        <begin position="342"/>
        <end position="362"/>
    </location>
</feature>
<evidence type="ECO:0000256" key="4">
    <source>
        <dbReference type="ARBA" id="ARBA00023136"/>
    </source>
</evidence>
<dbReference type="GO" id="GO:0042391">
    <property type="term" value="P:regulation of membrane potential"/>
    <property type="evidence" value="ECO:0007669"/>
    <property type="project" value="InterPro"/>
</dbReference>
<dbReference type="RefSeq" id="XP_007409378.1">
    <property type="nucleotide sequence ID" value="XM_007409316.1"/>
</dbReference>
<dbReference type="HOGENOM" id="CLU_008635_5_1_1"/>
<feature type="transmembrane region" description="Helical" evidence="5">
    <location>
        <begin position="255"/>
        <end position="283"/>
    </location>
</feature>
<feature type="transmembrane region" description="Helical" evidence="5">
    <location>
        <begin position="303"/>
        <end position="322"/>
    </location>
</feature>
<dbReference type="GeneID" id="18925784"/>
<feature type="transmembrane region" description="Helical" evidence="5">
    <location>
        <begin position="107"/>
        <end position="130"/>
    </location>
</feature>
<dbReference type="InterPro" id="IPR006153">
    <property type="entry name" value="Cation/H_exchanger_TM"/>
</dbReference>
<dbReference type="GO" id="GO:0120029">
    <property type="term" value="P:proton export across plasma membrane"/>
    <property type="evidence" value="ECO:0007669"/>
    <property type="project" value="InterPro"/>
</dbReference>
<dbReference type="KEGG" id="mlr:MELLADRAFT_116278"/>
<evidence type="ECO:0000313" key="7">
    <source>
        <dbReference type="EMBL" id="EGG07471.1"/>
    </source>
</evidence>
<gene>
    <name evidence="7" type="ORF">MELLADRAFT_116278</name>
</gene>
<organism evidence="8">
    <name type="scientific">Melampsora larici-populina (strain 98AG31 / pathotype 3-4-7)</name>
    <name type="common">Poplar leaf rust fungus</name>
    <dbReference type="NCBI Taxonomy" id="747676"/>
    <lineage>
        <taxon>Eukaryota</taxon>
        <taxon>Fungi</taxon>
        <taxon>Dikarya</taxon>
        <taxon>Basidiomycota</taxon>
        <taxon>Pucciniomycotina</taxon>
        <taxon>Pucciniomycetes</taxon>
        <taxon>Pucciniales</taxon>
        <taxon>Melampsoraceae</taxon>
        <taxon>Melampsora</taxon>
    </lineage>
</organism>
<dbReference type="AlphaFoldDB" id="F4RJL2"/>
<protein>
    <recommendedName>
        <fullName evidence="6">Cation/H+ exchanger transmembrane domain-containing protein</fullName>
    </recommendedName>
</protein>
<keyword evidence="2 5" id="KW-0812">Transmembrane</keyword>
<keyword evidence="4 5" id="KW-0472">Membrane</keyword>
<dbReference type="GO" id="GO:0036376">
    <property type="term" value="P:sodium ion export across plasma membrane"/>
    <property type="evidence" value="ECO:0007669"/>
    <property type="project" value="InterPro"/>
</dbReference>
<feature type="transmembrane region" description="Helical" evidence="5">
    <location>
        <begin position="36"/>
        <end position="59"/>
    </location>
</feature>
<dbReference type="InParanoid" id="F4RJL2"/>
<dbReference type="EMBL" id="GL883104">
    <property type="protein sequence ID" value="EGG07471.1"/>
    <property type="molecule type" value="Genomic_DNA"/>
</dbReference>
<dbReference type="PANTHER" id="PTHR31382">
    <property type="entry name" value="NA(+)/H(+) ANTIPORTER"/>
    <property type="match status" value="1"/>
</dbReference>
<name>F4RJL2_MELLP</name>
<evidence type="ECO:0000256" key="3">
    <source>
        <dbReference type="ARBA" id="ARBA00022989"/>
    </source>
</evidence>
<feature type="transmembrane region" description="Helical" evidence="5">
    <location>
        <begin position="217"/>
        <end position="235"/>
    </location>
</feature>
<reference evidence="8" key="1">
    <citation type="journal article" date="2011" name="Proc. Natl. Acad. Sci. U.S.A.">
        <title>Obligate biotrophy features unraveled by the genomic analysis of rust fungi.</title>
        <authorList>
            <person name="Duplessis S."/>
            <person name="Cuomo C.A."/>
            <person name="Lin Y.-C."/>
            <person name="Aerts A."/>
            <person name="Tisserant E."/>
            <person name="Veneault-Fourrey C."/>
            <person name="Joly D.L."/>
            <person name="Hacquard S."/>
            <person name="Amselem J."/>
            <person name="Cantarel B.L."/>
            <person name="Chiu R."/>
            <person name="Coutinho P.M."/>
            <person name="Feau N."/>
            <person name="Field M."/>
            <person name="Frey P."/>
            <person name="Gelhaye E."/>
            <person name="Goldberg J."/>
            <person name="Grabherr M.G."/>
            <person name="Kodira C.D."/>
            <person name="Kohler A."/>
            <person name="Kuees U."/>
            <person name="Lindquist E.A."/>
            <person name="Lucas S.M."/>
            <person name="Mago R."/>
            <person name="Mauceli E."/>
            <person name="Morin E."/>
            <person name="Murat C."/>
            <person name="Pangilinan J.L."/>
            <person name="Park R."/>
            <person name="Pearson M."/>
            <person name="Quesneville H."/>
            <person name="Rouhier N."/>
            <person name="Sakthikumar S."/>
            <person name="Salamov A.A."/>
            <person name="Schmutz J."/>
            <person name="Selles B."/>
            <person name="Shapiro H."/>
            <person name="Tanguay P."/>
            <person name="Tuskan G.A."/>
            <person name="Henrissat B."/>
            <person name="Van de Peer Y."/>
            <person name="Rouze P."/>
            <person name="Ellis J.G."/>
            <person name="Dodds P.N."/>
            <person name="Schein J.E."/>
            <person name="Zhong S."/>
            <person name="Hamelin R.C."/>
            <person name="Grigoriev I.V."/>
            <person name="Szabo L.J."/>
            <person name="Martin F."/>
        </authorList>
    </citation>
    <scope>NUCLEOTIDE SEQUENCE [LARGE SCALE GENOMIC DNA]</scope>
    <source>
        <strain evidence="8">98AG31 / pathotype 3-4-7</strain>
    </source>
</reference>
<dbReference type="OrthoDB" id="2190219at2759"/>
<keyword evidence="8" id="KW-1185">Reference proteome</keyword>
<dbReference type="STRING" id="747676.F4RJL2"/>
<evidence type="ECO:0000256" key="2">
    <source>
        <dbReference type="ARBA" id="ARBA00022692"/>
    </source>
</evidence>
<comment type="subcellular location">
    <subcellularLocation>
        <location evidence="1">Membrane</location>
        <topology evidence="1">Multi-pass membrane protein</topology>
    </subcellularLocation>
</comment>
<dbReference type="VEuPathDB" id="FungiDB:MELLADRAFT_116278"/>
<keyword evidence="3 5" id="KW-1133">Transmembrane helix</keyword>
<dbReference type="Gene3D" id="6.10.140.1330">
    <property type="match status" value="1"/>
</dbReference>
<dbReference type="Pfam" id="PF00999">
    <property type="entry name" value="Na_H_Exchanger"/>
    <property type="match status" value="1"/>
</dbReference>
<evidence type="ECO:0000313" key="8">
    <source>
        <dbReference type="Proteomes" id="UP000001072"/>
    </source>
</evidence>
<dbReference type="GO" id="GO:0005886">
    <property type="term" value="C:plasma membrane"/>
    <property type="evidence" value="ECO:0007669"/>
    <property type="project" value="InterPro"/>
</dbReference>
<dbReference type="GO" id="GO:0015385">
    <property type="term" value="F:sodium:proton antiporter activity"/>
    <property type="evidence" value="ECO:0007669"/>
    <property type="project" value="InterPro"/>
</dbReference>
<evidence type="ECO:0000256" key="5">
    <source>
        <dbReference type="SAM" id="Phobius"/>
    </source>
</evidence>